<comment type="caution">
    <text evidence="9">The sequence shown here is derived from an EMBL/GenBank/DDBJ whole genome shotgun (WGS) entry which is preliminary data.</text>
</comment>
<feature type="binding site" evidence="6">
    <location>
        <position position="195"/>
    </location>
    <ligand>
        <name>NAD(+)</name>
        <dbReference type="ChEBI" id="CHEBI:57540"/>
    </ligand>
</feature>
<comment type="cofactor">
    <cofactor evidence="6">
        <name>Zn(2+)</name>
        <dbReference type="ChEBI" id="CHEBI:29105"/>
    </cofactor>
    <text evidence="6">Binds 2 Zn(2+) ions per subunit.</text>
</comment>
<evidence type="ECO:0000259" key="8">
    <source>
        <dbReference type="SMART" id="SM00829"/>
    </source>
</evidence>
<dbReference type="GO" id="GO:0008270">
    <property type="term" value="F:zinc ion binding"/>
    <property type="evidence" value="ECO:0007669"/>
    <property type="project" value="UniProtKB-UniRule"/>
</dbReference>
<dbReference type="HAMAP" id="MF_00627">
    <property type="entry name" value="Thr_dehydrog"/>
    <property type="match status" value="1"/>
</dbReference>
<dbReference type="Pfam" id="PF08240">
    <property type="entry name" value="ADH_N"/>
    <property type="match status" value="1"/>
</dbReference>
<gene>
    <name evidence="6 9" type="primary">tdh</name>
    <name evidence="9" type="ORF">OQ273_09750</name>
</gene>
<dbReference type="AlphaFoldDB" id="A0A9X3UI22"/>
<dbReference type="EMBL" id="JAPJZI010000001">
    <property type="protein sequence ID" value="MDA5398852.1"/>
    <property type="molecule type" value="Genomic_DNA"/>
</dbReference>
<feature type="binding site" evidence="6">
    <location>
        <begin position="286"/>
        <end position="287"/>
    </location>
    <ligand>
        <name>NAD(+)</name>
        <dbReference type="ChEBI" id="CHEBI:57540"/>
    </ligand>
</feature>
<feature type="binding site" evidence="6">
    <location>
        <position position="107"/>
    </location>
    <ligand>
        <name>Zn(2+)</name>
        <dbReference type="ChEBI" id="CHEBI:29105"/>
        <label>2</label>
    </ligand>
</feature>
<evidence type="ECO:0000256" key="6">
    <source>
        <dbReference type="HAMAP-Rule" id="MF_00627"/>
    </source>
</evidence>
<name>A0A9X3UI22_9HYPH</name>
<dbReference type="PANTHER" id="PTHR43401:SF2">
    <property type="entry name" value="L-THREONINE 3-DEHYDROGENASE"/>
    <property type="match status" value="1"/>
</dbReference>
<dbReference type="PANTHER" id="PTHR43401">
    <property type="entry name" value="L-THREONINE 3-DEHYDROGENASE"/>
    <property type="match status" value="1"/>
</dbReference>
<comment type="subcellular location">
    <subcellularLocation>
        <location evidence="6">Cytoplasm</location>
    </subcellularLocation>
</comment>
<evidence type="ECO:0000313" key="10">
    <source>
        <dbReference type="Proteomes" id="UP001151234"/>
    </source>
</evidence>
<feature type="binding site" evidence="6">
    <location>
        <begin position="262"/>
        <end position="264"/>
    </location>
    <ligand>
        <name>NAD(+)</name>
        <dbReference type="ChEBI" id="CHEBI:57540"/>
    </ligand>
</feature>
<evidence type="ECO:0000256" key="4">
    <source>
        <dbReference type="ARBA" id="ARBA00023002"/>
    </source>
</evidence>
<keyword evidence="5 6" id="KW-0520">NAD</keyword>
<dbReference type="GO" id="GO:0008743">
    <property type="term" value="F:L-threonine 3-dehydrogenase activity"/>
    <property type="evidence" value="ECO:0007669"/>
    <property type="project" value="UniProtKB-UniRule"/>
</dbReference>
<dbReference type="EC" id="1.1.1.103" evidence="6 7"/>
<dbReference type="InterPro" id="IPR002328">
    <property type="entry name" value="ADH_Zn_CS"/>
</dbReference>
<dbReference type="GO" id="GO:0006567">
    <property type="term" value="P:L-threonine catabolic process"/>
    <property type="evidence" value="ECO:0007669"/>
    <property type="project" value="UniProtKB-UniRule"/>
</dbReference>
<dbReference type="NCBIfam" id="NF003808">
    <property type="entry name" value="PRK05396.1"/>
    <property type="match status" value="1"/>
</dbReference>
<dbReference type="SUPFAM" id="SSF51735">
    <property type="entry name" value="NAD(P)-binding Rossmann-fold domains"/>
    <property type="match status" value="1"/>
</dbReference>
<dbReference type="InterPro" id="IPR050129">
    <property type="entry name" value="Zn_alcohol_dh"/>
</dbReference>
<accession>A0A9X3UI22</accession>
<keyword evidence="1 6" id="KW-0963">Cytoplasm</keyword>
<dbReference type="GO" id="GO:0005737">
    <property type="term" value="C:cytoplasm"/>
    <property type="evidence" value="ECO:0007669"/>
    <property type="project" value="UniProtKB-SubCell"/>
</dbReference>
<comment type="similarity">
    <text evidence="6">Belongs to the zinc-containing alcohol dehydrogenase family.</text>
</comment>
<dbReference type="InterPro" id="IPR013154">
    <property type="entry name" value="ADH-like_N"/>
</dbReference>
<comment type="catalytic activity">
    <reaction evidence="6">
        <text>L-threonine + NAD(+) = (2S)-2-amino-3-oxobutanoate + NADH + H(+)</text>
        <dbReference type="Rhea" id="RHEA:13161"/>
        <dbReference type="ChEBI" id="CHEBI:15378"/>
        <dbReference type="ChEBI" id="CHEBI:57540"/>
        <dbReference type="ChEBI" id="CHEBI:57926"/>
        <dbReference type="ChEBI" id="CHEBI:57945"/>
        <dbReference type="ChEBI" id="CHEBI:78948"/>
        <dbReference type="EC" id="1.1.1.103"/>
    </reaction>
</comment>
<dbReference type="InterPro" id="IPR011032">
    <property type="entry name" value="GroES-like_sf"/>
</dbReference>
<evidence type="ECO:0000256" key="1">
    <source>
        <dbReference type="ARBA" id="ARBA00022490"/>
    </source>
</evidence>
<sequence>MRALIKQRPASGLALTEIEIPEPGPSEVRIRIDSASICGTDLHIYNWDDWAASTVPVPMTIGHEFVGHIDKLGDGANGFEVGQRVSGEGHIVCGQCRNCRAGREHLCRDTKGIGVNRTGAFADYLVIPEHNVYPIPDDIADEYASVLDPLGNAVHTALSFDLVGEDVLITGAGPIGLMASAVCRHVGARHVVITDINPKRLELAELMGASRAVVAGQEELDDVMHELGMKEGFDVGLEMSGSAAALQEMIDNLNNGGQVGLLGIFHGAVTIDLNKAIFKGLQFKGIYGREMFDTWHKALAMLESGLDISPILTHRFAFEDFEEGFEVLNKGDASKVILDLHAKPGK</sequence>
<protein>
    <recommendedName>
        <fullName evidence="6 7">L-threonine 3-dehydrogenase</fullName>
        <shortName evidence="6">TDH</shortName>
        <ecNumber evidence="6 7">1.1.1.103</ecNumber>
    </recommendedName>
</protein>
<dbReference type="SUPFAM" id="SSF50129">
    <property type="entry name" value="GroES-like"/>
    <property type="match status" value="1"/>
</dbReference>
<dbReference type="Gene3D" id="3.90.180.10">
    <property type="entry name" value="Medium-chain alcohol dehydrogenases, catalytic domain"/>
    <property type="match status" value="1"/>
</dbReference>
<keyword evidence="10" id="KW-1185">Reference proteome</keyword>
<dbReference type="PROSITE" id="PS00059">
    <property type="entry name" value="ADH_ZINC"/>
    <property type="match status" value="1"/>
</dbReference>
<proteinExistence type="inferred from homology"/>
<dbReference type="RefSeq" id="WP_267990254.1">
    <property type="nucleotide sequence ID" value="NZ_JAPJZI010000001.1"/>
</dbReference>
<organism evidence="9 10">
    <name type="scientific">Hoeflea prorocentri</name>
    <dbReference type="NCBI Taxonomy" id="1922333"/>
    <lineage>
        <taxon>Bacteria</taxon>
        <taxon>Pseudomonadati</taxon>
        <taxon>Pseudomonadota</taxon>
        <taxon>Alphaproteobacteria</taxon>
        <taxon>Hyphomicrobiales</taxon>
        <taxon>Rhizobiaceae</taxon>
        <taxon>Hoeflea</taxon>
    </lineage>
</organism>
<comment type="pathway">
    <text evidence="6">Amino-acid degradation; L-threonine degradation via oxydo-reductase pathway; glycine from L-threonine: step 1/2.</text>
</comment>
<evidence type="ECO:0000256" key="5">
    <source>
        <dbReference type="ARBA" id="ARBA00023027"/>
    </source>
</evidence>
<feature type="binding site" evidence="6">
    <location>
        <position position="200"/>
    </location>
    <ligand>
        <name>NAD(+)</name>
        <dbReference type="ChEBI" id="CHEBI:57540"/>
    </ligand>
</feature>
<feature type="binding site" evidence="6">
    <location>
        <position position="64"/>
    </location>
    <ligand>
        <name>Zn(2+)</name>
        <dbReference type="ChEBI" id="CHEBI:29105"/>
        <label>1</label>
        <note>catalytic</note>
    </ligand>
</feature>
<feature type="binding site" evidence="6">
    <location>
        <position position="38"/>
    </location>
    <ligand>
        <name>Zn(2+)</name>
        <dbReference type="ChEBI" id="CHEBI:29105"/>
        <label>1</label>
        <note>catalytic</note>
    </ligand>
</feature>
<dbReference type="InterPro" id="IPR036291">
    <property type="entry name" value="NAD(P)-bd_dom_sf"/>
</dbReference>
<feature type="binding site" evidence="6">
    <location>
        <position position="99"/>
    </location>
    <ligand>
        <name>Zn(2+)</name>
        <dbReference type="ChEBI" id="CHEBI:29105"/>
        <label>2</label>
    </ligand>
</feature>
<keyword evidence="3 6" id="KW-0862">Zinc</keyword>
<dbReference type="Pfam" id="PF00107">
    <property type="entry name" value="ADH_zinc_N"/>
    <property type="match status" value="1"/>
</dbReference>
<dbReference type="Proteomes" id="UP001151234">
    <property type="component" value="Unassembled WGS sequence"/>
</dbReference>
<dbReference type="Gene3D" id="3.40.50.720">
    <property type="entry name" value="NAD(P)-binding Rossmann-like Domain"/>
    <property type="match status" value="1"/>
</dbReference>
<feature type="site" description="Important for catalytic activity for the proton relay mechanism but does not participate directly in the coordination of zinc atom" evidence="6">
    <location>
        <position position="148"/>
    </location>
</feature>
<feature type="binding site" evidence="6">
    <location>
        <position position="63"/>
    </location>
    <ligand>
        <name>Zn(2+)</name>
        <dbReference type="ChEBI" id="CHEBI:29105"/>
        <label>1</label>
        <note>catalytic</note>
    </ligand>
</feature>
<feature type="binding site" evidence="6">
    <location>
        <position position="96"/>
    </location>
    <ligand>
        <name>Zn(2+)</name>
        <dbReference type="ChEBI" id="CHEBI:29105"/>
        <label>2</label>
    </ligand>
</feature>
<dbReference type="NCBIfam" id="TIGR00692">
    <property type="entry name" value="tdh"/>
    <property type="match status" value="1"/>
</dbReference>
<reference evidence="9" key="1">
    <citation type="submission" date="2022-11" db="EMBL/GenBank/DDBJ databases">
        <title>Draft genome sequence of Hoeflea poritis E7-10 and Hoeflea prorocentri PM5-8, separated from scleractinian coral Porites lutea and marine dinoflagellate.</title>
        <authorList>
            <person name="Zhang G."/>
            <person name="Wei Q."/>
            <person name="Cai L."/>
        </authorList>
    </citation>
    <scope>NUCLEOTIDE SEQUENCE</scope>
    <source>
        <strain evidence="9">PM5-8</strain>
    </source>
</reference>
<evidence type="ECO:0000256" key="7">
    <source>
        <dbReference type="NCBIfam" id="TIGR00692"/>
    </source>
</evidence>
<evidence type="ECO:0000256" key="3">
    <source>
        <dbReference type="ARBA" id="ARBA00022833"/>
    </source>
</evidence>
<keyword evidence="2 6" id="KW-0479">Metal-binding</keyword>
<feature type="binding site" evidence="6">
    <location>
        <position position="175"/>
    </location>
    <ligand>
        <name>NAD(+)</name>
        <dbReference type="ChEBI" id="CHEBI:57540"/>
    </ligand>
</feature>
<comment type="function">
    <text evidence="6">Catalyzes the NAD(+)-dependent oxidation of L-threonine to 2-amino-3-ketobutyrate.</text>
</comment>
<dbReference type="InterPro" id="IPR013149">
    <property type="entry name" value="ADH-like_C"/>
</dbReference>
<feature type="active site" description="Charge relay system" evidence="6">
    <location>
        <position position="43"/>
    </location>
</feature>
<evidence type="ECO:0000313" key="9">
    <source>
        <dbReference type="EMBL" id="MDA5398852.1"/>
    </source>
</evidence>
<dbReference type="InterPro" id="IPR020843">
    <property type="entry name" value="ER"/>
</dbReference>
<dbReference type="SMART" id="SM00829">
    <property type="entry name" value="PKS_ER"/>
    <property type="match status" value="1"/>
</dbReference>
<dbReference type="InterPro" id="IPR004627">
    <property type="entry name" value="L-Threonine_3-DHase"/>
</dbReference>
<feature type="domain" description="Enoyl reductase (ER)" evidence="8">
    <location>
        <begin position="8"/>
        <end position="338"/>
    </location>
</feature>
<comment type="subunit">
    <text evidence="6">Homotetramer.</text>
</comment>
<feature type="binding site" evidence="6">
    <location>
        <position position="93"/>
    </location>
    <ligand>
        <name>Zn(2+)</name>
        <dbReference type="ChEBI" id="CHEBI:29105"/>
        <label>2</label>
    </ligand>
</feature>
<evidence type="ECO:0000256" key="2">
    <source>
        <dbReference type="ARBA" id="ARBA00022723"/>
    </source>
</evidence>
<keyword evidence="4 6" id="KW-0560">Oxidoreductase</keyword>
<feature type="active site" description="Charge relay system" evidence="6">
    <location>
        <position position="40"/>
    </location>
</feature>